<dbReference type="AlphaFoldDB" id="A0A075WFC3"/>
<dbReference type="GeneID" id="24795825"/>
<dbReference type="Proteomes" id="UP000028501">
    <property type="component" value="Chromosome"/>
</dbReference>
<protein>
    <submittedName>
        <fullName evidence="2">Uncharacterized protein</fullName>
    </submittedName>
</protein>
<evidence type="ECO:0000256" key="1">
    <source>
        <dbReference type="SAM" id="Phobius"/>
    </source>
</evidence>
<dbReference type="HOGENOM" id="CLU_075238_0_0_2"/>
<gene>
    <name evidence="2" type="ORF">AFULGI_00023450</name>
</gene>
<sequence>MESKYKKLTTVVLSVAAALLAVMALYAFSTPAESVRSVINEVVEQKGEFKHHAMLSNESIYGSKASLDYYPAGITGSIEGEYLYSISPERAGEYRMTVRTTYFVQDGRDKVQIWEDTLKDEQGEFAGSLSIPIAFNFTQMGERLAAVKDGTALPRLTRITEIAFTAKAENESFNHTITLKEGSDLYSFSDDSKSIRTVYSTKEVTENSFGGLSVNSARIVYAAMAVFAAVPVAILNRDAFKRERRNPHVINGRREGAKIILESEEDLKKVFAMSDSPVVKTEIDGKAVYSIAAEGVVYEYREI</sequence>
<keyword evidence="1" id="KW-0472">Membrane</keyword>
<reference evidence="2 3" key="1">
    <citation type="submission" date="2013-07" db="EMBL/GenBank/DDBJ databases">
        <title>Genome of Archaeoglobus fulgidus.</title>
        <authorList>
            <person name="Fiebig A."/>
            <person name="Birkeland N.-K."/>
        </authorList>
    </citation>
    <scope>NUCLEOTIDE SEQUENCE [LARGE SCALE GENOMIC DNA]</scope>
    <source>
        <strain evidence="2 3">DSM 8774</strain>
    </source>
</reference>
<dbReference type="KEGG" id="afg:AFULGI_00023450"/>
<dbReference type="RefSeq" id="WP_010879568.1">
    <property type="nucleotide sequence ID" value="NZ_CP006577.1"/>
</dbReference>
<evidence type="ECO:0000313" key="3">
    <source>
        <dbReference type="Proteomes" id="UP000028501"/>
    </source>
</evidence>
<evidence type="ECO:0000313" key="2">
    <source>
        <dbReference type="EMBL" id="AIG99065.1"/>
    </source>
</evidence>
<dbReference type="EMBL" id="CP006577">
    <property type="protein sequence ID" value="AIG99065.1"/>
    <property type="molecule type" value="Genomic_DNA"/>
</dbReference>
<proteinExistence type="predicted"/>
<keyword evidence="1" id="KW-1133">Transmembrane helix</keyword>
<organism evidence="2 3">
    <name type="scientific">Archaeoglobus fulgidus DSM 8774</name>
    <dbReference type="NCBI Taxonomy" id="1344584"/>
    <lineage>
        <taxon>Archaea</taxon>
        <taxon>Methanobacteriati</taxon>
        <taxon>Methanobacteriota</taxon>
        <taxon>Archaeoglobi</taxon>
        <taxon>Archaeoglobales</taxon>
        <taxon>Archaeoglobaceae</taxon>
        <taxon>Archaeoglobus</taxon>
    </lineage>
</organism>
<name>A0A075WFC3_ARCFL</name>
<keyword evidence="1" id="KW-0812">Transmembrane</keyword>
<accession>A0A075WFC3</accession>
<feature type="transmembrane region" description="Helical" evidence="1">
    <location>
        <begin position="219"/>
        <end position="236"/>
    </location>
</feature>